<feature type="transmembrane region" description="Helical" evidence="7">
    <location>
        <begin position="372"/>
        <end position="393"/>
    </location>
</feature>
<evidence type="ECO:0000256" key="7">
    <source>
        <dbReference type="SAM" id="Phobius"/>
    </source>
</evidence>
<reference evidence="9" key="2">
    <citation type="submission" date="2020-09" db="EMBL/GenBank/DDBJ databases">
        <authorList>
            <person name="Sun Q."/>
            <person name="Ohkuma M."/>
        </authorList>
    </citation>
    <scope>NUCLEOTIDE SEQUENCE</scope>
    <source>
        <strain evidence="9">JCM 13064</strain>
    </source>
</reference>
<accession>A0A917R5I0</accession>
<dbReference type="Proteomes" id="UP000645217">
    <property type="component" value="Unassembled WGS sequence"/>
</dbReference>
<dbReference type="EMBL" id="BMNT01000018">
    <property type="protein sequence ID" value="GGK89581.1"/>
    <property type="molecule type" value="Genomic_DNA"/>
</dbReference>
<evidence type="ECO:0000256" key="1">
    <source>
        <dbReference type="ARBA" id="ARBA00004651"/>
    </source>
</evidence>
<feature type="transmembrane region" description="Helical" evidence="7">
    <location>
        <begin position="47"/>
        <end position="70"/>
    </location>
</feature>
<keyword evidence="3 7" id="KW-0812">Transmembrane</keyword>
<evidence type="ECO:0000256" key="4">
    <source>
        <dbReference type="ARBA" id="ARBA00022989"/>
    </source>
</evidence>
<feature type="transmembrane region" description="Helical" evidence="7">
    <location>
        <begin position="105"/>
        <end position="125"/>
    </location>
</feature>
<keyword evidence="2" id="KW-1003">Cell membrane</keyword>
<evidence type="ECO:0000256" key="3">
    <source>
        <dbReference type="ARBA" id="ARBA00022692"/>
    </source>
</evidence>
<keyword evidence="4 7" id="KW-1133">Transmembrane helix</keyword>
<evidence type="ECO:0000256" key="2">
    <source>
        <dbReference type="ARBA" id="ARBA00022475"/>
    </source>
</evidence>
<dbReference type="InterPro" id="IPR049453">
    <property type="entry name" value="Memb_transporter_dom"/>
</dbReference>
<organism evidence="9 10">
    <name type="scientific">Sphaerisporangium melleum</name>
    <dbReference type="NCBI Taxonomy" id="321316"/>
    <lineage>
        <taxon>Bacteria</taxon>
        <taxon>Bacillati</taxon>
        <taxon>Actinomycetota</taxon>
        <taxon>Actinomycetes</taxon>
        <taxon>Streptosporangiales</taxon>
        <taxon>Streptosporangiaceae</taxon>
        <taxon>Sphaerisporangium</taxon>
    </lineage>
</organism>
<feature type="transmembrane region" description="Helical" evidence="7">
    <location>
        <begin position="155"/>
        <end position="173"/>
    </location>
</feature>
<evidence type="ECO:0000259" key="8">
    <source>
        <dbReference type="Pfam" id="PF13515"/>
    </source>
</evidence>
<proteinExistence type="inferred from homology"/>
<feature type="domain" description="Integral membrane bound transporter" evidence="8">
    <location>
        <begin position="358"/>
        <end position="481"/>
    </location>
</feature>
<dbReference type="Pfam" id="PF13515">
    <property type="entry name" value="FUSC_2"/>
    <property type="match status" value="1"/>
</dbReference>
<feature type="transmembrane region" description="Helical" evidence="7">
    <location>
        <begin position="82"/>
        <end position="99"/>
    </location>
</feature>
<keyword evidence="5 7" id="KW-0472">Membrane</keyword>
<evidence type="ECO:0000256" key="6">
    <source>
        <dbReference type="ARBA" id="ARBA00043993"/>
    </source>
</evidence>
<evidence type="ECO:0000313" key="9">
    <source>
        <dbReference type="EMBL" id="GGK89581.1"/>
    </source>
</evidence>
<dbReference type="PANTHER" id="PTHR30509:SF9">
    <property type="entry name" value="MULTIDRUG RESISTANCE PROTEIN MDTO"/>
    <property type="match status" value="1"/>
</dbReference>
<sequence>MPSLFQHSADRLAGAAPGWLVETVRPAPARPDPVAMARVAASITGPLLAALAAGTITAGLLPAMGAMAAALADRGGSYRARAVRVAGIAAGGAAGYVAGHAARGLGWWTVAVIVAVSVVSALVSATGAAGSLGGLQLVVMTVLGMGVSFTERPLTGAAAYAAGAAWALLLSVAGRPLRPRAAEESAVAAAYGMLCALVGRWESGRAEAVAAFDAALKNAYDTIMSARSAAPGPDAGRTRLVALLNQAIAVRNALMSLGEEGLDPGPEVAEAVGAIAGVLAGGGLPARPPLPAGSPALRAVCTAVGEALDLATGNRMPEPQAFQRPGLRARAAQAWERMRFGHLARVHTVRLALCMGVAAAFSELHWTQRSYWVMLTVALVLKPDFGSVFARAVQRGLGAVAGAFLGSLVLYAVPYGPAILIPLAVFAALLPYGQQRNWGLMSTFQVPVVVLLVDLLTGAGPRLAEIRLIDTLIGCAIVLVFGYLPWPASWEAPVGPPFADAVTATARYLRGAFGAGPPSTTAHRAAFDALADLRTVFQRALTEPPVVSRRVTTWLPAMTALEQVAEATAATAARARHGAPAPTGEAVEEVAVALEDIAGHVRAGEPVCGRDVRPAHGALEPVAGAVRNLRDTLAARC</sequence>
<dbReference type="AlphaFoldDB" id="A0A917R5I0"/>
<feature type="transmembrane region" description="Helical" evidence="7">
    <location>
        <begin position="132"/>
        <end position="149"/>
    </location>
</feature>
<keyword evidence="10" id="KW-1185">Reference proteome</keyword>
<comment type="subcellular location">
    <subcellularLocation>
        <location evidence="1">Cell membrane</location>
        <topology evidence="1">Multi-pass membrane protein</topology>
    </subcellularLocation>
</comment>
<reference evidence="9" key="1">
    <citation type="journal article" date="2014" name="Int. J. Syst. Evol. Microbiol.">
        <title>Complete genome sequence of Corynebacterium casei LMG S-19264T (=DSM 44701T), isolated from a smear-ripened cheese.</title>
        <authorList>
            <consortium name="US DOE Joint Genome Institute (JGI-PGF)"/>
            <person name="Walter F."/>
            <person name="Albersmeier A."/>
            <person name="Kalinowski J."/>
            <person name="Ruckert C."/>
        </authorList>
    </citation>
    <scope>NUCLEOTIDE SEQUENCE</scope>
    <source>
        <strain evidence="9">JCM 13064</strain>
    </source>
</reference>
<feature type="transmembrane region" description="Helical" evidence="7">
    <location>
        <begin position="438"/>
        <end position="456"/>
    </location>
</feature>
<evidence type="ECO:0000313" key="10">
    <source>
        <dbReference type="Proteomes" id="UP000645217"/>
    </source>
</evidence>
<comment type="caution">
    <text evidence="9">The sequence shown here is derived from an EMBL/GenBank/DDBJ whole genome shotgun (WGS) entry which is preliminary data.</text>
</comment>
<protein>
    <submittedName>
        <fullName evidence="9">Membrane protein</fullName>
    </submittedName>
</protein>
<dbReference type="GO" id="GO:0005886">
    <property type="term" value="C:plasma membrane"/>
    <property type="evidence" value="ECO:0007669"/>
    <property type="project" value="UniProtKB-SubCell"/>
</dbReference>
<gene>
    <name evidence="9" type="ORF">GCM10007964_35370</name>
</gene>
<name>A0A917R5I0_9ACTN</name>
<feature type="transmembrane region" description="Helical" evidence="7">
    <location>
        <begin position="405"/>
        <end position="432"/>
    </location>
</feature>
<dbReference type="RefSeq" id="WP_189164111.1">
    <property type="nucleotide sequence ID" value="NZ_BMNT01000018.1"/>
</dbReference>
<comment type="similarity">
    <text evidence="6">Belongs to the YccS/YhfK family.</text>
</comment>
<dbReference type="PANTHER" id="PTHR30509">
    <property type="entry name" value="P-HYDROXYBENZOIC ACID EFFLUX PUMP SUBUNIT-RELATED"/>
    <property type="match status" value="1"/>
</dbReference>
<evidence type="ECO:0000256" key="5">
    <source>
        <dbReference type="ARBA" id="ARBA00023136"/>
    </source>
</evidence>